<dbReference type="NCBIfam" id="TIGR00171">
    <property type="entry name" value="leuD"/>
    <property type="match status" value="1"/>
</dbReference>
<comment type="similarity">
    <text evidence="4 10">Belongs to the LeuD family. LeuD type 1 subfamily.</text>
</comment>
<dbReference type="GO" id="GO:0003861">
    <property type="term" value="F:3-isopropylmalate dehydratase activity"/>
    <property type="evidence" value="ECO:0007669"/>
    <property type="project" value="UniProtKB-EC"/>
</dbReference>
<evidence type="ECO:0000256" key="9">
    <source>
        <dbReference type="ARBA" id="ARBA00023304"/>
    </source>
</evidence>
<evidence type="ECO:0000256" key="10">
    <source>
        <dbReference type="HAMAP-Rule" id="MF_01031"/>
    </source>
</evidence>
<dbReference type="PANTHER" id="PTHR43345:SF5">
    <property type="entry name" value="3-ISOPROPYLMALATE DEHYDRATASE SMALL SUBUNIT"/>
    <property type="match status" value="1"/>
</dbReference>
<organism evidence="12 13">
    <name type="scientific">Catenovulum adriaticum</name>
    <dbReference type="NCBI Taxonomy" id="2984846"/>
    <lineage>
        <taxon>Bacteria</taxon>
        <taxon>Pseudomonadati</taxon>
        <taxon>Pseudomonadota</taxon>
        <taxon>Gammaproteobacteria</taxon>
        <taxon>Alteromonadales</taxon>
        <taxon>Alteromonadaceae</taxon>
        <taxon>Catenovulum</taxon>
    </lineage>
</organism>
<evidence type="ECO:0000256" key="4">
    <source>
        <dbReference type="ARBA" id="ARBA00009845"/>
    </source>
</evidence>
<protein>
    <recommendedName>
        <fullName evidence="10">3-isopropylmalate dehydratase small subunit</fullName>
        <ecNumber evidence="10">4.2.1.33</ecNumber>
    </recommendedName>
    <alternativeName>
        <fullName evidence="10">Alpha-IPM isomerase</fullName>
        <shortName evidence="10">IPMI</shortName>
    </alternativeName>
    <alternativeName>
        <fullName evidence="10">Isopropylmalate isomerase</fullName>
    </alternativeName>
</protein>
<dbReference type="Gene3D" id="3.20.19.10">
    <property type="entry name" value="Aconitase, domain 4"/>
    <property type="match status" value="1"/>
</dbReference>
<dbReference type="HAMAP" id="MF_01031">
    <property type="entry name" value="LeuD_type1"/>
    <property type="match status" value="1"/>
</dbReference>
<dbReference type="InterPro" id="IPR033940">
    <property type="entry name" value="IPMI_Swivel"/>
</dbReference>
<dbReference type="NCBIfam" id="NF002458">
    <property type="entry name" value="PRK01641.1"/>
    <property type="match status" value="1"/>
</dbReference>
<keyword evidence="9 10" id="KW-0100">Branched-chain amino acid biosynthesis</keyword>
<evidence type="ECO:0000313" key="13">
    <source>
        <dbReference type="Proteomes" id="UP001163726"/>
    </source>
</evidence>
<keyword evidence="13" id="KW-1185">Reference proteome</keyword>
<evidence type="ECO:0000259" key="11">
    <source>
        <dbReference type="Pfam" id="PF00694"/>
    </source>
</evidence>
<name>A0ABY7ANP7_9ALTE</name>
<dbReference type="RefSeq" id="WP_268075241.1">
    <property type="nucleotide sequence ID" value="NZ_CP109965.1"/>
</dbReference>
<feature type="domain" description="Aconitase A/isopropylmalate dehydratase small subunit swivel" evidence="11">
    <location>
        <begin position="2"/>
        <end position="124"/>
    </location>
</feature>
<comment type="function">
    <text evidence="2 10">Catalyzes the isomerization between 2-isopropylmalate and 3-isopropylmalate, via the formation of 2-isopropylmaleate.</text>
</comment>
<dbReference type="InterPro" id="IPR000573">
    <property type="entry name" value="AconitaseA/IPMdHydase_ssu_swvl"/>
</dbReference>
<evidence type="ECO:0000256" key="5">
    <source>
        <dbReference type="ARBA" id="ARBA00011271"/>
    </source>
</evidence>
<evidence type="ECO:0000256" key="3">
    <source>
        <dbReference type="ARBA" id="ARBA00004729"/>
    </source>
</evidence>
<comment type="pathway">
    <text evidence="3 10">Amino-acid biosynthesis; L-leucine biosynthesis; L-leucine from 3-methyl-2-oxobutanoate: step 2/4.</text>
</comment>
<gene>
    <name evidence="10 12" type="primary">leuD</name>
    <name evidence="12" type="ORF">OLW01_03520</name>
</gene>
<comment type="catalytic activity">
    <reaction evidence="1 10">
        <text>(2R,3S)-3-isopropylmalate = (2S)-2-isopropylmalate</text>
        <dbReference type="Rhea" id="RHEA:32287"/>
        <dbReference type="ChEBI" id="CHEBI:1178"/>
        <dbReference type="ChEBI" id="CHEBI:35121"/>
        <dbReference type="EC" id="4.2.1.33"/>
    </reaction>
</comment>
<dbReference type="Proteomes" id="UP001163726">
    <property type="component" value="Chromosome"/>
</dbReference>
<dbReference type="PANTHER" id="PTHR43345">
    <property type="entry name" value="3-ISOPROPYLMALATE DEHYDRATASE SMALL SUBUNIT 2-RELATED-RELATED"/>
    <property type="match status" value="1"/>
</dbReference>
<evidence type="ECO:0000256" key="2">
    <source>
        <dbReference type="ARBA" id="ARBA00002695"/>
    </source>
</evidence>
<evidence type="ECO:0000256" key="1">
    <source>
        <dbReference type="ARBA" id="ARBA00000491"/>
    </source>
</evidence>
<sequence length="200" mass="22454">MSGITQIKGKVAPLDKSNVDTDAIIPKQFLQKVDRTGFGVHLFHDWRYLDEAGTQDNPEFTLNKPEHQGANVLLSRENFGCGSSREHAPWAIKDYGFDVVIASSFADIFYGNCMNNEILPIKLTDVEVETLFQAVQADANVTFDIDLPAQTLTVNGQTYQFPINEFHKHCLVNGLDSIGWTLQFASDIDTYEAKLPNWLK</sequence>
<evidence type="ECO:0000256" key="7">
    <source>
        <dbReference type="ARBA" id="ARBA00022605"/>
    </source>
</evidence>
<accession>A0ABY7ANP7</accession>
<dbReference type="Pfam" id="PF00694">
    <property type="entry name" value="Aconitase_C"/>
    <property type="match status" value="1"/>
</dbReference>
<comment type="subunit">
    <text evidence="5 10">Heterodimer of LeuC and LeuD.</text>
</comment>
<dbReference type="EMBL" id="CP109965">
    <property type="protein sequence ID" value="WAJ70892.1"/>
    <property type="molecule type" value="Genomic_DNA"/>
</dbReference>
<reference evidence="12" key="1">
    <citation type="submission" date="2022-10" db="EMBL/GenBank/DDBJ databases">
        <title>Catenovulum adriacola sp. nov. isolated in the Harbour of Susak.</title>
        <authorList>
            <person name="Schoch T."/>
            <person name="Reich S.J."/>
            <person name="Stoeferle S."/>
            <person name="Flaiz M."/>
            <person name="Kazda M."/>
            <person name="Riedel C.U."/>
            <person name="Duerre P."/>
        </authorList>
    </citation>
    <scope>NUCLEOTIDE SEQUENCE</scope>
    <source>
        <strain evidence="12">TS8</strain>
    </source>
</reference>
<keyword evidence="7 10" id="KW-0028">Amino-acid biosynthesis</keyword>
<evidence type="ECO:0000256" key="8">
    <source>
        <dbReference type="ARBA" id="ARBA00023239"/>
    </source>
</evidence>
<proteinExistence type="inferred from homology"/>
<dbReference type="CDD" id="cd01577">
    <property type="entry name" value="IPMI_Swivel"/>
    <property type="match status" value="1"/>
</dbReference>
<dbReference type="InterPro" id="IPR015928">
    <property type="entry name" value="Aconitase/3IPM_dehydase_swvl"/>
</dbReference>
<keyword evidence="6 10" id="KW-0432">Leucine biosynthesis</keyword>
<dbReference type="EC" id="4.2.1.33" evidence="10"/>
<evidence type="ECO:0000256" key="6">
    <source>
        <dbReference type="ARBA" id="ARBA00022430"/>
    </source>
</evidence>
<dbReference type="InterPro" id="IPR050075">
    <property type="entry name" value="LeuD"/>
</dbReference>
<evidence type="ECO:0000313" key="12">
    <source>
        <dbReference type="EMBL" id="WAJ70892.1"/>
    </source>
</evidence>
<dbReference type="SUPFAM" id="SSF52016">
    <property type="entry name" value="LeuD/IlvD-like"/>
    <property type="match status" value="1"/>
</dbReference>
<dbReference type="InterPro" id="IPR004431">
    <property type="entry name" value="3-IsopropMal_deHydase_ssu"/>
</dbReference>
<keyword evidence="8 10" id="KW-0456">Lyase</keyword>